<evidence type="ECO:0000313" key="2">
    <source>
        <dbReference type="Proteomes" id="UP000250235"/>
    </source>
</evidence>
<accession>A0A2Z7CRY5</accession>
<gene>
    <name evidence="1" type="ORF">F511_44739</name>
</gene>
<protein>
    <submittedName>
        <fullName evidence="1">Uncharacterized protein</fullName>
    </submittedName>
</protein>
<organism evidence="1 2">
    <name type="scientific">Dorcoceras hygrometricum</name>
    <dbReference type="NCBI Taxonomy" id="472368"/>
    <lineage>
        <taxon>Eukaryota</taxon>
        <taxon>Viridiplantae</taxon>
        <taxon>Streptophyta</taxon>
        <taxon>Embryophyta</taxon>
        <taxon>Tracheophyta</taxon>
        <taxon>Spermatophyta</taxon>
        <taxon>Magnoliopsida</taxon>
        <taxon>eudicotyledons</taxon>
        <taxon>Gunneridae</taxon>
        <taxon>Pentapetalae</taxon>
        <taxon>asterids</taxon>
        <taxon>lamiids</taxon>
        <taxon>Lamiales</taxon>
        <taxon>Gesneriaceae</taxon>
        <taxon>Didymocarpoideae</taxon>
        <taxon>Trichosporeae</taxon>
        <taxon>Loxocarpinae</taxon>
        <taxon>Dorcoceras</taxon>
    </lineage>
</organism>
<keyword evidence="2" id="KW-1185">Reference proteome</keyword>
<reference evidence="1 2" key="1">
    <citation type="journal article" date="2015" name="Proc. Natl. Acad. Sci. U.S.A.">
        <title>The resurrection genome of Boea hygrometrica: A blueprint for survival of dehydration.</title>
        <authorList>
            <person name="Xiao L."/>
            <person name="Yang G."/>
            <person name="Zhang L."/>
            <person name="Yang X."/>
            <person name="Zhao S."/>
            <person name="Ji Z."/>
            <person name="Zhou Q."/>
            <person name="Hu M."/>
            <person name="Wang Y."/>
            <person name="Chen M."/>
            <person name="Xu Y."/>
            <person name="Jin H."/>
            <person name="Xiao X."/>
            <person name="Hu G."/>
            <person name="Bao F."/>
            <person name="Hu Y."/>
            <person name="Wan P."/>
            <person name="Li L."/>
            <person name="Deng X."/>
            <person name="Kuang T."/>
            <person name="Xiang C."/>
            <person name="Zhu J.K."/>
            <person name="Oliver M.J."/>
            <person name="He Y."/>
        </authorList>
    </citation>
    <scope>NUCLEOTIDE SEQUENCE [LARGE SCALE GENOMIC DNA]</scope>
    <source>
        <strain evidence="2">cv. XS01</strain>
    </source>
</reference>
<dbReference type="AlphaFoldDB" id="A0A2Z7CRY5"/>
<sequence length="85" mass="9509">MVQQMTSKLIQLRVKIGKEETSSEQLRAESVQISLDQLGAESVQISLELFRSAQSRIGSEIKSSSDQLRAVQYIIESAQIILETQ</sequence>
<name>A0A2Z7CRY5_9LAMI</name>
<evidence type="ECO:0000313" key="1">
    <source>
        <dbReference type="EMBL" id="KZV49821.1"/>
    </source>
</evidence>
<dbReference type="Proteomes" id="UP000250235">
    <property type="component" value="Unassembled WGS sequence"/>
</dbReference>
<dbReference type="EMBL" id="KQ992893">
    <property type="protein sequence ID" value="KZV49821.1"/>
    <property type="molecule type" value="Genomic_DNA"/>
</dbReference>
<proteinExistence type="predicted"/>